<dbReference type="GeneID" id="20202574"/>
<name>T1F174_HELRO</name>
<dbReference type="InterPro" id="IPR008979">
    <property type="entry name" value="Galactose-bd-like_sf"/>
</dbReference>
<evidence type="ECO:0000256" key="1">
    <source>
        <dbReference type="SAM" id="SignalP"/>
    </source>
</evidence>
<feature type="domain" description="Apple" evidence="2">
    <location>
        <begin position="151"/>
        <end position="238"/>
    </location>
</feature>
<proteinExistence type="predicted"/>
<dbReference type="SUPFAM" id="SSF57414">
    <property type="entry name" value="Hairpin loop containing domain-like"/>
    <property type="match status" value="1"/>
</dbReference>
<protein>
    <recommendedName>
        <fullName evidence="2">Apple domain-containing protein</fullName>
    </recommendedName>
</protein>
<feature type="signal peptide" evidence="1">
    <location>
        <begin position="1"/>
        <end position="27"/>
    </location>
</feature>
<dbReference type="Proteomes" id="UP000015101">
    <property type="component" value="Unassembled WGS sequence"/>
</dbReference>
<dbReference type="CTD" id="20202574"/>
<dbReference type="AlphaFoldDB" id="T1F174"/>
<dbReference type="PROSITE" id="PS50948">
    <property type="entry name" value="PAN"/>
    <property type="match status" value="1"/>
</dbReference>
<dbReference type="eggNOG" id="ENOG502TKQC">
    <property type="taxonomic scope" value="Eukaryota"/>
</dbReference>
<evidence type="ECO:0000259" key="2">
    <source>
        <dbReference type="PROSITE" id="PS50948"/>
    </source>
</evidence>
<dbReference type="InParanoid" id="T1F174"/>
<evidence type="ECO:0000313" key="5">
    <source>
        <dbReference type="Proteomes" id="UP000015101"/>
    </source>
</evidence>
<reference evidence="3 5" key="2">
    <citation type="journal article" date="2013" name="Nature">
        <title>Insights into bilaterian evolution from three spiralian genomes.</title>
        <authorList>
            <person name="Simakov O."/>
            <person name="Marletaz F."/>
            <person name="Cho S.J."/>
            <person name="Edsinger-Gonzales E."/>
            <person name="Havlak P."/>
            <person name="Hellsten U."/>
            <person name="Kuo D.H."/>
            <person name="Larsson T."/>
            <person name="Lv J."/>
            <person name="Arendt D."/>
            <person name="Savage R."/>
            <person name="Osoegawa K."/>
            <person name="de Jong P."/>
            <person name="Grimwood J."/>
            <person name="Chapman J.A."/>
            <person name="Shapiro H."/>
            <person name="Aerts A."/>
            <person name="Otillar R.P."/>
            <person name="Terry A.Y."/>
            <person name="Boore J.L."/>
            <person name="Grigoriev I.V."/>
            <person name="Lindberg D.R."/>
            <person name="Seaver E.C."/>
            <person name="Weisblat D.A."/>
            <person name="Putnam N.H."/>
            <person name="Rokhsar D.S."/>
        </authorList>
    </citation>
    <scope>NUCLEOTIDE SEQUENCE</scope>
</reference>
<feature type="chain" id="PRO_5010980167" description="Apple domain-containing protein" evidence="1">
    <location>
        <begin position="28"/>
        <end position="239"/>
    </location>
</feature>
<sequence>MINKTCFIRILFYLNEIFLISFKYACAQNLALNKPTASSSVYASEGIYSGPNLMVDGDRDPEYFAGHCFMSSDGPAGPNWALLDLADYYFVDSAILFARNDKGTYPLCGQYRYPIVASAKHTLKCNANIKLSYRYVIVQQPTNGDGYLTVCEMEVYSAKNLNSKIWKRHSNYQLVGYNFGEIKPSNKLECLLKCLPGECDSFNFQVVEEICQLNNHLNGYEQSDLRNTSGWSFYEVHFA</sequence>
<dbReference type="EMBL" id="AMQM01003154">
    <property type="status" value="NOT_ANNOTATED_CDS"/>
    <property type="molecule type" value="Genomic_DNA"/>
</dbReference>
<dbReference type="RefSeq" id="XP_009013054.1">
    <property type="nucleotide sequence ID" value="XM_009014806.1"/>
</dbReference>
<dbReference type="PANTHER" id="PTHR45713">
    <property type="entry name" value="FTP DOMAIN-CONTAINING PROTEIN"/>
    <property type="match status" value="1"/>
</dbReference>
<dbReference type="InterPro" id="IPR051941">
    <property type="entry name" value="BG_Antigen-Binding_Lectin"/>
</dbReference>
<dbReference type="Gene3D" id="2.60.120.260">
    <property type="entry name" value="Galactose-binding domain-like"/>
    <property type="match status" value="1"/>
</dbReference>
<reference evidence="4" key="3">
    <citation type="submission" date="2015-06" db="UniProtKB">
        <authorList>
            <consortium name="EnsemblMetazoa"/>
        </authorList>
    </citation>
    <scope>IDENTIFICATION</scope>
</reference>
<keyword evidence="1" id="KW-0732">Signal</keyword>
<dbReference type="KEGG" id="hro:HELRODRAFT_168967"/>
<keyword evidence="5" id="KW-1185">Reference proteome</keyword>
<evidence type="ECO:0000313" key="4">
    <source>
        <dbReference type="EnsemblMetazoa" id="HelroP168967"/>
    </source>
</evidence>
<dbReference type="OrthoDB" id="6092025at2759"/>
<dbReference type="InterPro" id="IPR003609">
    <property type="entry name" value="Pan_app"/>
</dbReference>
<dbReference type="SUPFAM" id="SSF49785">
    <property type="entry name" value="Galactose-binding domain-like"/>
    <property type="match status" value="1"/>
</dbReference>
<dbReference type="EnsemblMetazoa" id="HelroT168967">
    <property type="protein sequence ID" value="HelroP168967"/>
    <property type="gene ID" value="HelroG168967"/>
</dbReference>
<dbReference type="HOGENOM" id="CLU_070429_0_0_1"/>
<reference evidence="5" key="1">
    <citation type="submission" date="2012-12" db="EMBL/GenBank/DDBJ databases">
        <authorList>
            <person name="Hellsten U."/>
            <person name="Grimwood J."/>
            <person name="Chapman J.A."/>
            <person name="Shapiro H."/>
            <person name="Aerts A."/>
            <person name="Otillar R.P."/>
            <person name="Terry A.Y."/>
            <person name="Boore J.L."/>
            <person name="Simakov O."/>
            <person name="Marletaz F."/>
            <person name="Cho S.-J."/>
            <person name="Edsinger-Gonzales E."/>
            <person name="Havlak P."/>
            <person name="Kuo D.-H."/>
            <person name="Larsson T."/>
            <person name="Lv J."/>
            <person name="Arendt D."/>
            <person name="Savage R."/>
            <person name="Osoegawa K."/>
            <person name="de Jong P."/>
            <person name="Lindberg D.R."/>
            <person name="Seaver E.C."/>
            <person name="Weisblat D.A."/>
            <person name="Putnam N.H."/>
            <person name="Grigoriev I.V."/>
            <person name="Rokhsar D.S."/>
        </authorList>
    </citation>
    <scope>NUCLEOTIDE SEQUENCE</scope>
</reference>
<accession>T1F174</accession>
<gene>
    <name evidence="4" type="primary">20202574</name>
    <name evidence="3" type="ORF">HELRODRAFT_168967</name>
</gene>
<dbReference type="Pfam" id="PF00024">
    <property type="entry name" value="PAN_1"/>
    <property type="match status" value="1"/>
</dbReference>
<dbReference type="EMBL" id="KB096023">
    <property type="protein sequence ID" value="ESO09032.1"/>
    <property type="molecule type" value="Genomic_DNA"/>
</dbReference>
<organism evidence="4 5">
    <name type="scientific">Helobdella robusta</name>
    <name type="common">Californian leech</name>
    <dbReference type="NCBI Taxonomy" id="6412"/>
    <lineage>
        <taxon>Eukaryota</taxon>
        <taxon>Metazoa</taxon>
        <taxon>Spiralia</taxon>
        <taxon>Lophotrochozoa</taxon>
        <taxon>Annelida</taxon>
        <taxon>Clitellata</taxon>
        <taxon>Hirudinea</taxon>
        <taxon>Rhynchobdellida</taxon>
        <taxon>Glossiphoniidae</taxon>
        <taxon>Helobdella</taxon>
    </lineage>
</organism>
<dbReference type="PANTHER" id="PTHR45713:SF6">
    <property type="entry name" value="F5_8 TYPE C DOMAIN-CONTAINING PROTEIN"/>
    <property type="match status" value="1"/>
</dbReference>
<evidence type="ECO:0000313" key="3">
    <source>
        <dbReference type="EMBL" id="ESO09032.1"/>
    </source>
</evidence>